<accession>A0A955LL82</accession>
<reference evidence="1" key="2">
    <citation type="journal article" date="2021" name="Microbiome">
        <title>Successional dynamics and alternative stable states in a saline activated sludge microbial community over 9 years.</title>
        <authorList>
            <person name="Wang Y."/>
            <person name="Ye J."/>
            <person name="Ju F."/>
            <person name="Liu L."/>
            <person name="Boyd J.A."/>
            <person name="Deng Y."/>
            <person name="Parks D.H."/>
            <person name="Jiang X."/>
            <person name="Yin X."/>
            <person name="Woodcroft B.J."/>
            <person name="Tyson G.W."/>
            <person name="Hugenholtz P."/>
            <person name="Polz M.F."/>
            <person name="Zhang T."/>
        </authorList>
    </citation>
    <scope>NUCLEOTIDE SEQUENCE</scope>
    <source>
        <strain evidence="1">HKST-UBA03</strain>
    </source>
</reference>
<proteinExistence type="predicted"/>
<dbReference type="InterPro" id="IPR011604">
    <property type="entry name" value="PDDEXK-like_dom_sf"/>
</dbReference>
<dbReference type="Gene3D" id="3.90.320.10">
    <property type="match status" value="1"/>
</dbReference>
<reference evidence="1" key="1">
    <citation type="submission" date="2020-04" db="EMBL/GenBank/DDBJ databases">
        <authorList>
            <person name="Zhang T."/>
        </authorList>
    </citation>
    <scope>NUCLEOTIDE SEQUENCE</scope>
    <source>
        <strain evidence="1">HKST-UBA03</strain>
    </source>
</reference>
<comment type="caution">
    <text evidence="1">The sequence shown here is derived from an EMBL/GenBank/DDBJ whole genome shotgun (WGS) entry which is preliminary data.</text>
</comment>
<evidence type="ECO:0000313" key="1">
    <source>
        <dbReference type="EMBL" id="MCA9392543.1"/>
    </source>
</evidence>
<dbReference type="EMBL" id="JAGQKZ010000075">
    <property type="protein sequence ID" value="MCA9392543.1"/>
    <property type="molecule type" value="Genomic_DNA"/>
</dbReference>
<dbReference type="InterPro" id="IPR011335">
    <property type="entry name" value="Restrct_endonuc-II-like"/>
</dbReference>
<dbReference type="SUPFAM" id="SSF52980">
    <property type="entry name" value="Restriction endonuclease-like"/>
    <property type="match status" value="1"/>
</dbReference>
<feature type="non-terminal residue" evidence="1">
    <location>
        <position position="1"/>
    </location>
</feature>
<sequence length="198" mass="23201">RSKSELLSETTKSELREIWIKEEFGREKFVQTNAMAKGTIVETDSIQLLQDVTGEVYFKNNEQISNDILIGTPDIKKPLIDIKSSWDIWTFAKVDESYAVKTYIDQLAGYAMILEVNTARIIFALTNTPSSMTEHELYKLSFSMPEEATEKYRNNFVYDDIEPSKRIKSYEFSFSDLDFDEIRNRVPLWRDYLNEMEL</sequence>
<dbReference type="AlphaFoldDB" id="A0A955LL82"/>
<dbReference type="Proteomes" id="UP000751518">
    <property type="component" value="Unassembled WGS sequence"/>
</dbReference>
<name>A0A955LL82_UNCKA</name>
<evidence type="ECO:0000313" key="2">
    <source>
        <dbReference type="Proteomes" id="UP000751518"/>
    </source>
</evidence>
<protein>
    <submittedName>
        <fullName evidence="1">Uncharacterized protein</fullName>
    </submittedName>
</protein>
<gene>
    <name evidence="1" type="ORF">KC614_05105</name>
</gene>
<organism evidence="1 2">
    <name type="scientific">candidate division WWE3 bacterium</name>
    <dbReference type="NCBI Taxonomy" id="2053526"/>
    <lineage>
        <taxon>Bacteria</taxon>
        <taxon>Katanobacteria</taxon>
    </lineage>
</organism>